<accession>A0A8J2X3H0</accession>
<comment type="subcellular location">
    <subcellularLocation>
        <location evidence="1">Cytoplasm</location>
    </subcellularLocation>
</comment>
<dbReference type="AlphaFoldDB" id="A0A8J2X3H0"/>
<evidence type="ECO:0000256" key="6">
    <source>
        <dbReference type="SAM" id="MobiDB-lite"/>
    </source>
</evidence>
<evidence type="ECO:0000256" key="1">
    <source>
        <dbReference type="ARBA" id="ARBA00004496"/>
    </source>
</evidence>
<keyword evidence="2" id="KW-0963">Cytoplasm</keyword>
<comment type="caution">
    <text evidence="7">The sequence shown here is derived from an EMBL/GenBank/DDBJ whole genome shotgun (WGS) entry which is preliminary data.</text>
</comment>
<sequence length="924" mass="103039">MPELPEGTINAFIQNKNLAKYGLLKDNEGGFLAENFVDYQLIDRHETLEEIVAVGWMSDFHPFNKDLVADPSPKILVIVDREQTYGDFWRVCLTAEAQEREMKAINAEQEEARLLAEAIEAERLRVEEEARKAATAVYDDSPIVAKAYASETRDETFEDVAALDVVPERPLMQFQLSRPADSIGEPRVFADLSADNEMFTESRSTKNPDFALERREMSVSVQACKVKKDTGSQTWTRPIQASTQYHPVGDAYQLPPPPPESKRERQASRQKLVNGKKGQVEEDTSLMTEDQLNERKKAAERDRSYAHVARFLAKTFGLMENALEQNETVDVFGDLFKGTGAGAEDLEASKGALGELKELRTFADINRTKGKHLHSLQWHPARKGVVAVGPRSNLTFEDRLPSSGFSSSSHVLYWDFADLITPLLVLEAPYSVEAFAINTERPHLVCGGLENGQVLVWDTSASTQAIDAKRQREKRRLAGESTKDDEEAALFDDEVRPPLEALAMASLGDHKVEHCHRRSVTQVVWLPKNAQIDYKGRLLEEEYQGEHSNQFVSISLDGQLLFWDLRFEDIARGKHPKVGRRMRGSTDVGADGKLKAVPWQPLWKCHLAHPAGVGELGLCHMVNAFVGVGDDPIPSTEEDVPDVVPDHRCRFIACSEDGELLSGDWAAVSEDDSEPAYVTWAAKDHPRPALALQQCALLRDHLLTCAERHFHVWLFGQKQPAFKSPRTAKLSCVAWSPTRAGVVFCGRADGGLDVWDLCDDPERPIGSFRVASSAITSMSFQSDLLPGEYDQLLALGDEQGNLHVFDVPLPLRKPKASDIDTFKAFIQAEIDWEVKSQERMAAQKEAAENAKAAAPAEGDAEEEPAAEEEAPKDGEFDFSEAELEADNAAYAKLQRKLAQEMDIRLLESGLRDWSYEPQPEQPAQ</sequence>
<feature type="coiled-coil region" evidence="5">
    <location>
        <begin position="95"/>
        <end position="136"/>
    </location>
</feature>
<dbReference type="GO" id="GO:0045504">
    <property type="term" value="F:dynein heavy chain binding"/>
    <property type="evidence" value="ECO:0007669"/>
    <property type="project" value="TreeGrafter"/>
</dbReference>
<dbReference type="OrthoDB" id="366230at2759"/>
<dbReference type="GO" id="GO:0036159">
    <property type="term" value="P:inner dynein arm assembly"/>
    <property type="evidence" value="ECO:0007669"/>
    <property type="project" value="TreeGrafter"/>
</dbReference>
<dbReference type="InterPro" id="IPR036322">
    <property type="entry name" value="WD40_repeat_dom_sf"/>
</dbReference>
<evidence type="ECO:0000256" key="4">
    <source>
        <dbReference type="ARBA" id="ARBA00022737"/>
    </source>
</evidence>
<feature type="region of interest" description="Disordered" evidence="6">
    <location>
        <begin position="841"/>
        <end position="883"/>
    </location>
</feature>
<evidence type="ECO:0000313" key="8">
    <source>
        <dbReference type="Proteomes" id="UP000789595"/>
    </source>
</evidence>
<dbReference type="GO" id="GO:0060294">
    <property type="term" value="P:cilium movement involved in cell motility"/>
    <property type="evidence" value="ECO:0007669"/>
    <property type="project" value="TreeGrafter"/>
</dbReference>
<name>A0A8J2X3H0_9STRA</name>
<dbReference type="InterPro" id="IPR001680">
    <property type="entry name" value="WD40_rpt"/>
</dbReference>
<dbReference type="SUPFAM" id="SSF50978">
    <property type="entry name" value="WD40 repeat-like"/>
    <property type="match status" value="1"/>
</dbReference>
<evidence type="ECO:0000256" key="5">
    <source>
        <dbReference type="SAM" id="Coils"/>
    </source>
</evidence>
<dbReference type="InterPro" id="IPR050687">
    <property type="entry name" value="Dynein_IC"/>
</dbReference>
<dbReference type="GO" id="GO:0045503">
    <property type="term" value="F:dynein light chain binding"/>
    <property type="evidence" value="ECO:0007669"/>
    <property type="project" value="TreeGrafter"/>
</dbReference>
<evidence type="ECO:0000256" key="3">
    <source>
        <dbReference type="ARBA" id="ARBA00022574"/>
    </source>
</evidence>
<evidence type="ECO:0000313" key="7">
    <source>
        <dbReference type="EMBL" id="CAH0378996.1"/>
    </source>
</evidence>
<evidence type="ECO:0000256" key="2">
    <source>
        <dbReference type="ARBA" id="ARBA00022490"/>
    </source>
</evidence>
<dbReference type="Proteomes" id="UP000789595">
    <property type="component" value="Unassembled WGS sequence"/>
</dbReference>
<dbReference type="GO" id="GO:0036156">
    <property type="term" value="C:inner dynein arm"/>
    <property type="evidence" value="ECO:0007669"/>
    <property type="project" value="TreeGrafter"/>
</dbReference>
<keyword evidence="5" id="KW-0175">Coiled coil</keyword>
<dbReference type="EMBL" id="CAKKNE010000006">
    <property type="protein sequence ID" value="CAH0378996.1"/>
    <property type="molecule type" value="Genomic_DNA"/>
</dbReference>
<proteinExistence type="predicted"/>
<feature type="compositionally biased region" description="Polar residues" evidence="6">
    <location>
        <begin position="232"/>
        <end position="245"/>
    </location>
</feature>
<dbReference type="PANTHER" id="PTHR12442:SF5">
    <property type="entry name" value="DYNEIN AXONEMAL INTERMEDIATE CHAIN 3"/>
    <property type="match status" value="1"/>
</dbReference>
<dbReference type="Gene3D" id="2.130.10.10">
    <property type="entry name" value="YVTN repeat-like/Quinoprotein amine dehydrogenase"/>
    <property type="match status" value="2"/>
</dbReference>
<protein>
    <submittedName>
        <fullName evidence="7">Uncharacterized protein</fullName>
    </submittedName>
</protein>
<organism evidence="7 8">
    <name type="scientific">Pelagomonas calceolata</name>
    <dbReference type="NCBI Taxonomy" id="35677"/>
    <lineage>
        <taxon>Eukaryota</taxon>
        <taxon>Sar</taxon>
        <taxon>Stramenopiles</taxon>
        <taxon>Ochrophyta</taxon>
        <taxon>Pelagophyceae</taxon>
        <taxon>Pelagomonadales</taxon>
        <taxon>Pelagomonadaceae</taxon>
        <taxon>Pelagomonas</taxon>
    </lineage>
</organism>
<dbReference type="PANTHER" id="PTHR12442">
    <property type="entry name" value="DYNEIN INTERMEDIATE CHAIN"/>
    <property type="match status" value="1"/>
</dbReference>
<keyword evidence="3" id="KW-0853">WD repeat</keyword>
<keyword evidence="8" id="KW-1185">Reference proteome</keyword>
<dbReference type="InterPro" id="IPR015943">
    <property type="entry name" value="WD40/YVTN_repeat-like_dom_sf"/>
</dbReference>
<gene>
    <name evidence="7" type="ORF">PECAL_6P05980</name>
</gene>
<feature type="region of interest" description="Disordered" evidence="6">
    <location>
        <begin position="232"/>
        <end position="300"/>
    </location>
</feature>
<reference evidence="7" key="1">
    <citation type="submission" date="2021-11" db="EMBL/GenBank/DDBJ databases">
        <authorList>
            <consortium name="Genoscope - CEA"/>
            <person name="William W."/>
        </authorList>
    </citation>
    <scope>NUCLEOTIDE SEQUENCE</scope>
</reference>
<keyword evidence="4" id="KW-0677">Repeat</keyword>
<dbReference type="SMART" id="SM00320">
    <property type="entry name" value="WD40"/>
    <property type="match status" value="4"/>
</dbReference>
<feature type="compositionally biased region" description="Acidic residues" evidence="6">
    <location>
        <begin position="858"/>
        <end position="868"/>
    </location>
</feature>